<keyword evidence="5" id="KW-0965">Cell junction</keyword>
<dbReference type="Pfam" id="PF00595">
    <property type="entry name" value="PDZ"/>
    <property type="match status" value="1"/>
</dbReference>
<evidence type="ECO:0000256" key="2">
    <source>
        <dbReference type="ARBA" id="ARBA00013064"/>
    </source>
</evidence>
<evidence type="ECO:0000259" key="7">
    <source>
        <dbReference type="PROSITE" id="PS50055"/>
    </source>
</evidence>
<protein>
    <recommendedName>
        <fullName evidence="2">protein-tyrosine-phosphatase</fullName>
        <ecNumber evidence="2">3.1.3.48</ecNumber>
    </recommendedName>
</protein>
<dbReference type="CDD" id="cd13189">
    <property type="entry name" value="FERM_C_PTPN4_PTPN3_like"/>
    <property type="match status" value="1"/>
</dbReference>
<dbReference type="Gene3D" id="1.20.80.10">
    <property type="match status" value="1"/>
</dbReference>
<dbReference type="GO" id="GO:0009887">
    <property type="term" value="P:animal organ morphogenesis"/>
    <property type="evidence" value="ECO:0007669"/>
    <property type="project" value="UniProtKB-ARBA"/>
</dbReference>
<dbReference type="GO" id="GO:0004725">
    <property type="term" value="F:protein tyrosine phosphatase activity"/>
    <property type="evidence" value="ECO:0007669"/>
    <property type="project" value="UniProtKB-EC"/>
</dbReference>
<dbReference type="InterPro" id="IPR001478">
    <property type="entry name" value="PDZ"/>
</dbReference>
<dbReference type="AlphaFoldDB" id="A0A7R9IDJ7"/>
<dbReference type="InterPro" id="IPR029071">
    <property type="entry name" value="Ubiquitin-like_domsf"/>
</dbReference>
<dbReference type="SUPFAM" id="SSF50729">
    <property type="entry name" value="PH domain-like"/>
    <property type="match status" value="1"/>
</dbReference>
<evidence type="ECO:0000256" key="3">
    <source>
        <dbReference type="ARBA" id="ARBA00022801"/>
    </source>
</evidence>
<dbReference type="Gene3D" id="3.90.190.10">
    <property type="entry name" value="Protein tyrosine phosphatase superfamily"/>
    <property type="match status" value="1"/>
</dbReference>
<dbReference type="SMART" id="SM01196">
    <property type="entry name" value="FERM_C"/>
    <property type="match status" value="1"/>
</dbReference>
<dbReference type="PROSITE" id="PS50055">
    <property type="entry name" value="TYR_PHOSPHATASE_PTP"/>
    <property type="match status" value="1"/>
</dbReference>
<dbReference type="FunFam" id="3.10.20.90:FF:000039">
    <property type="entry name" value="Tyrosine-protein phosphatase non-receptor type"/>
    <property type="match status" value="1"/>
</dbReference>
<feature type="compositionally biased region" description="Basic and acidic residues" evidence="6">
    <location>
        <begin position="426"/>
        <end position="453"/>
    </location>
</feature>
<dbReference type="GO" id="GO:0070161">
    <property type="term" value="C:anchoring junction"/>
    <property type="evidence" value="ECO:0007669"/>
    <property type="project" value="UniProtKB-SubCell"/>
</dbReference>
<dbReference type="Gene3D" id="2.30.29.30">
    <property type="entry name" value="Pleckstrin-homology domain (PH domain)/Phosphotyrosine-binding domain (PTB)"/>
    <property type="match status" value="1"/>
</dbReference>
<feature type="domain" description="FERM" evidence="8">
    <location>
        <begin position="33"/>
        <end position="343"/>
    </location>
</feature>
<dbReference type="Gene3D" id="3.10.20.90">
    <property type="entry name" value="Phosphatidylinositol 3-kinase Catalytic Subunit, Chain A, domain 1"/>
    <property type="match status" value="1"/>
</dbReference>
<accession>A0A7R9IDJ7</accession>
<evidence type="ECO:0000256" key="6">
    <source>
        <dbReference type="SAM" id="MobiDB-lite"/>
    </source>
</evidence>
<dbReference type="InterPro" id="IPR018980">
    <property type="entry name" value="FERM_PH-like_C"/>
</dbReference>
<dbReference type="Pfam" id="PF00373">
    <property type="entry name" value="FERM_M"/>
    <property type="match status" value="2"/>
</dbReference>
<gene>
    <name evidence="10" type="ORF">TTEB3V08_LOCUS3388</name>
</gene>
<dbReference type="PANTHER" id="PTHR45706">
    <property type="entry name" value="TYROSINE-PROTEIN PHOSPHATASE"/>
    <property type="match status" value="1"/>
</dbReference>
<keyword evidence="3" id="KW-0378">Hydrolase</keyword>
<dbReference type="PROSITE" id="PS00660">
    <property type="entry name" value="FERM_1"/>
    <property type="match status" value="1"/>
</dbReference>
<dbReference type="InterPro" id="IPR000242">
    <property type="entry name" value="PTP_cat"/>
</dbReference>
<dbReference type="SMART" id="SM00228">
    <property type="entry name" value="PDZ"/>
    <property type="match status" value="1"/>
</dbReference>
<reference evidence="10" key="1">
    <citation type="submission" date="2020-11" db="EMBL/GenBank/DDBJ databases">
        <authorList>
            <person name="Tran Van P."/>
        </authorList>
    </citation>
    <scope>NUCLEOTIDE SEQUENCE</scope>
</reference>
<dbReference type="InterPro" id="IPR018979">
    <property type="entry name" value="FERM_N"/>
</dbReference>
<dbReference type="SUPFAM" id="SSF50156">
    <property type="entry name" value="PDZ domain-like"/>
    <property type="match status" value="1"/>
</dbReference>
<dbReference type="PROSITE" id="PS50106">
    <property type="entry name" value="PDZ"/>
    <property type="match status" value="1"/>
</dbReference>
<dbReference type="FunFam" id="2.30.29.30:FF:000002">
    <property type="entry name" value="Band 4.1-like protein 5 isoform 1"/>
    <property type="match status" value="1"/>
</dbReference>
<dbReference type="PROSITE" id="PS50057">
    <property type="entry name" value="FERM_3"/>
    <property type="match status" value="1"/>
</dbReference>
<dbReference type="InterPro" id="IPR041783">
    <property type="entry name" value="PTPN3/4_FERM_C"/>
</dbReference>
<dbReference type="GO" id="GO:0030182">
    <property type="term" value="P:neuron differentiation"/>
    <property type="evidence" value="ECO:0007669"/>
    <property type="project" value="UniProtKB-ARBA"/>
</dbReference>
<dbReference type="InterPro" id="IPR029021">
    <property type="entry name" value="Prot-tyrosine_phosphatase-like"/>
</dbReference>
<dbReference type="InterPro" id="IPR035963">
    <property type="entry name" value="FERM_2"/>
</dbReference>
<dbReference type="SUPFAM" id="SSF52799">
    <property type="entry name" value="(Phosphotyrosine protein) phosphatases II"/>
    <property type="match status" value="1"/>
</dbReference>
<dbReference type="InterPro" id="IPR000299">
    <property type="entry name" value="FERM_domain"/>
</dbReference>
<dbReference type="GO" id="GO:0071944">
    <property type="term" value="C:cell periphery"/>
    <property type="evidence" value="ECO:0007669"/>
    <property type="project" value="UniProtKB-ARBA"/>
</dbReference>
<dbReference type="SUPFAM" id="SSF54236">
    <property type="entry name" value="Ubiquitin-like"/>
    <property type="match status" value="1"/>
</dbReference>
<evidence type="ECO:0000256" key="1">
    <source>
        <dbReference type="ARBA" id="ARBA00004282"/>
    </source>
</evidence>
<dbReference type="Pfam" id="PF09380">
    <property type="entry name" value="FERM_C"/>
    <property type="match status" value="1"/>
</dbReference>
<dbReference type="Pfam" id="PF09379">
    <property type="entry name" value="FERM_N"/>
    <property type="match status" value="1"/>
</dbReference>
<dbReference type="CDD" id="cd14473">
    <property type="entry name" value="FERM_B-lobe"/>
    <property type="match status" value="1"/>
</dbReference>
<evidence type="ECO:0000256" key="5">
    <source>
        <dbReference type="ARBA" id="ARBA00022949"/>
    </source>
</evidence>
<evidence type="ECO:0000259" key="8">
    <source>
        <dbReference type="PROSITE" id="PS50057"/>
    </source>
</evidence>
<sequence>MFESVPRRAFSGSSGTYNVRASELARDRRLKTLNATVCFLDDTQHSFQIEKRSKGHLLLDMVFQHLELIEKDYFGLQFSENGSIPNSNNSDSMRWLDPLKPVKKQLRGGQLYFRVKFYVSDPSKLQEEYTRYHFYLQVRRDILQGRLQLPPSTACLLASYTVQCEYMPHFFLCLAWINIMGLDYETAELGDYHPDEHGPGYLSSLQLMLGQTEEMEKKISELHKLHKGQTPADAEFNYLDHAKRLDMYGVDLHRARDSTNKEIQLGVTSVGLVVFQNNMRINTFSWSKIVKISFKRKQFFIQIRREVSESYDTLLGFNMVTYRSSKNLWKSCVEHHTFFRLYSPHVRGRRFPLSLGSKFTYSGRTEFQTVEEGRQRARLERTFIRSPSRRLGSTVGPPVEEKAKLVSPPARPPRPYDNKVTSLGSREPRRAWGEDGPPHPSDDEGGFPERGEELPPFSPALPTRGLSYVDDEVGSERTGSAADYDMGPYGDHPVQASPWAVDACSLEGLWMVGSCSLEGPWTVGSCSLEGPWTGPEDGLVVIRITPDEHGRFGFNVKGGADLNMPILVSRVASNTPADRCYPKLNEGDQVVLINGHDVIGLLHEQVVNLIRASRDSATGELLLSVRPNALYEAQEEEEPPYQYVPDLPHLRGVSNRADLLAESMLLLADGLASGALVAQFEQLYRKKPGLTADEAKKSENQNKNRYRDISPYDSSRVVLTGGTSVDYINANYVNMEIPGSGIINRYIATQDLCLTVQSALVSFLRTCTSRATHPLYCLDRSTVHIL</sequence>
<dbReference type="CDD" id="cd17100">
    <property type="entry name" value="FERM_F1_PTPN3_like"/>
    <property type="match status" value="1"/>
</dbReference>
<comment type="subcellular location">
    <subcellularLocation>
        <location evidence="1">Cell junction</location>
    </subcellularLocation>
</comment>
<evidence type="ECO:0000256" key="4">
    <source>
        <dbReference type="ARBA" id="ARBA00022912"/>
    </source>
</evidence>
<dbReference type="InterPro" id="IPR036034">
    <property type="entry name" value="PDZ_sf"/>
</dbReference>
<dbReference type="SUPFAM" id="SSF47031">
    <property type="entry name" value="Second domain of FERM"/>
    <property type="match status" value="1"/>
</dbReference>
<dbReference type="PROSITE" id="PS00661">
    <property type="entry name" value="FERM_2"/>
    <property type="match status" value="1"/>
</dbReference>
<dbReference type="InterPro" id="IPR014847">
    <property type="entry name" value="FA"/>
</dbReference>
<dbReference type="InterPro" id="IPR019748">
    <property type="entry name" value="FERM_central"/>
</dbReference>
<name>A0A7R9IDJ7_9NEOP</name>
<dbReference type="CDD" id="cd06706">
    <property type="entry name" value="PDZ_PTPN3-4-like"/>
    <property type="match status" value="1"/>
</dbReference>
<dbReference type="EMBL" id="OE000878">
    <property type="protein sequence ID" value="CAD7455313.1"/>
    <property type="molecule type" value="Genomic_DNA"/>
</dbReference>
<dbReference type="InterPro" id="IPR019749">
    <property type="entry name" value="Band_41_domain"/>
</dbReference>
<keyword evidence="4" id="KW-0904">Protein phosphatase</keyword>
<organism evidence="10">
    <name type="scientific">Timema tahoe</name>
    <dbReference type="NCBI Taxonomy" id="61484"/>
    <lineage>
        <taxon>Eukaryota</taxon>
        <taxon>Metazoa</taxon>
        <taxon>Ecdysozoa</taxon>
        <taxon>Arthropoda</taxon>
        <taxon>Hexapoda</taxon>
        <taxon>Insecta</taxon>
        <taxon>Pterygota</taxon>
        <taxon>Neoptera</taxon>
        <taxon>Polyneoptera</taxon>
        <taxon>Phasmatodea</taxon>
        <taxon>Timematodea</taxon>
        <taxon>Timematoidea</taxon>
        <taxon>Timematidae</taxon>
        <taxon>Timema</taxon>
    </lineage>
</organism>
<dbReference type="SMART" id="SM01195">
    <property type="entry name" value="FA"/>
    <property type="match status" value="1"/>
</dbReference>
<evidence type="ECO:0000313" key="10">
    <source>
        <dbReference type="EMBL" id="CAD7455313.1"/>
    </source>
</evidence>
<dbReference type="InterPro" id="IPR014352">
    <property type="entry name" value="FERM/acyl-CoA-bd_prot_sf"/>
</dbReference>
<dbReference type="EC" id="3.1.3.48" evidence="2"/>
<evidence type="ECO:0000259" key="9">
    <source>
        <dbReference type="PROSITE" id="PS50106"/>
    </source>
</evidence>
<dbReference type="Pfam" id="PF00102">
    <property type="entry name" value="Y_phosphatase"/>
    <property type="match status" value="1"/>
</dbReference>
<feature type="domain" description="Tyrosine-protein phosphatase" evidence="7">
    <location>
        <begin position="676"/>
        <end position="786"/>
    </location>
</feature>
<dbReference type="PRINTS" id="PR00935">
    <property type="entry name" value="BAND41"/>
</dbReference>
<feature type="domain" description="PDZ" evidence="9">
    <location>
        <begin position="541"/>
        <end position="613"/>
    </location>
</feature>
<dbReference type="InterPro" id="IPR011993">
    <property type="entry name" value="PH-like_dom_sf"/>
</dbReference>
<dbReference type="Pfam" id="PF08736">
    <property type="entry name" value="FA"/>
    <property type="match status" value="1"/>
</dbReference>
<feature type="region of interest" description="Disordered" evidence="6">
    <location>
        <begin position="385"/>
        <end position="466"/>
    </location>
</feature>
<dbReference type="SMART" id="SM00295">
    <property type="entry name" value="B41"/>
    <property type="match status" value="1"/>
</dbReference>
<dbReference type="Gene3D" id="2.30.42.10">
    <property type="match status" value="1"/>
</dbReference>
<proteinExistence type="predicted"/>
<dbReference type="InterPro" id="IPR019747">
    <property type="entry name" value="FERM_CS"/>
</dbReference>
<dbReference type="PANTHER" id="PTHR45706:SF4">
    <property type="entry name" value="TYROSINE-PROTEIN PHOSPHATASE"/>
    <property type="match status" value="1"/>
</dbReference>